<proteinExistence type="inferred from homology"/>
<dbReference type="Pfam" id="PF00291">
    <property type="entry name" value="PALP"/>
    <property type="match status" value="1"/>
</dbReference>
<dbReference type="InterPro" id="IPR000634">
    <property type="entry name" value="Ser/Thr_deHydtase_PyrdxlP-BS"/>
</dbReference>
<gene>
    <name evidence="4" type="primary">dsdA</name>
    <name evidence="6" type="ORF">JZO70_00785</name>
</gene>
<dbReference type="NCBIfam" id="NF002823">
    <property type="entry name" value="PRK02991.1"/>
    <property type="match status" value="1"/>
</dbReference>
<dbReference type="RefSeq" id="WP_207671620.1">
    <property type="nucleotide sequence ID" value="NZ_JAFREM010000002.1"/>
</dbReference>
<dbReference type="Gene3D" id="3.40.50.1100">
    <property type="match status" value="2"/>
</dbReference>
<evidence type="ECO:0000313" key="7">
    <source>
        <dbReference type="Proteomes" id="UP000664601"/>
    </source>
</evidence>
<dbReference type="GO" id="GO:0008721">
    <property type="term" value="F:D-serine ammonia-lyase activity"/>
    <property type="evidence" value="ECO:0007669"/>
    <property type="project" value="UniProtKB-EC"/>
</dbReference>
<evidence type="ECO:0000256" key="4">
    <source>
        <dbReference type="HAMAP-Rule" id="MF_01030"/>
    </source>
</evidence>
<comment type="caution">
    <text evidence="6">The sequence shown here is derived from an EMBL/GenBank/DDBJ whole genome shotgun (WGS) entry which is preliminary data.</text>
</comment>
<dbReference type="SUPFAM" id="SSF53686">
    <property type="entry name" value="Tryptophan synthase beta subunit-like PLP-dependent enzymes"/>
    <property type="match status" value="1"/>
</dbReference>
<evidence type="ECO:0000256" key="2">
    <source>
        <dbReference type="ARBA" id="ARBA00022898"/>
    </source>
</evidence>
<dbReference type="PROSITE" id="PS00165">
    <property type="entry name" value="DEHYDRATASE_SER_THR"/>
    <property type="match status" value="1"/>
</dbReference>
<dbReference type="InterPro" id="IPR050147">
    <property type="entry name" value="Ser/Thr_Dehydratase"/>
</dbReference>
<comment type="catalytic activity">
    <reaction evidence="4">
        <text>D-serine = pyruvate + NH4(+)</text>
        <dbReference type="Rhea" id="RHEA:13977"/>
        <dbReference type="ChEBI" id="CHEBI:15361"/>
        <dbReference type="ChEBI" id="CHEBI:28938"/>
        <dbReference type="ChEBI" id="CHEBI:35247"/>
        <dbReference type="EC" id="4.3.1.18"/>
    </reaction>
</comment>
<evidence type="ECO:0000313" key="6">
    <source>
        <dbReference type="EMBL" id="MBO1304678.1"/>
    </source>
</evidence>
<comment type="similarity">
    <text evidence="4">Belongs to the serine/threonine dehydratase family. DsdA subfamily.</text>
</comment>
<accession>A0ABS3L4X7</accession>
<dbReference type="InterPro" id="IPR001926">
    <property type="entry name" value="TrpB-like_PALP"/>
</dbReference>
<dbReference type="InterPro" id="IPR036052">
    <property type="entry name" value="TrpB-like_PALP_sf"/>
</dbReference>
<dbReference type="HAMAP" id="MF_01030">
    <property type="entry name" value="D_Ser_dehydrat"/>
    <property type="match status" value="1"/>
</dbReference>
<dbReference type="InterPro" id="IPR011780">
    <property type="entry name" value="D_Ser_am_lyase"/>
</dbReference>
<evidence type="ECO:0000256" key="1">
    <source>
        <dbReference type="ARBA" id="ARBA00001933"/>
    </source>
</evidence>
<protein>
    <recommendedName>
        <fullName evidence="4">Probable D-serine dehydratase</fullName>
        <ecNumber evidence="4">4.3.1.18</ecNumber>
    </recommendedName>
    <alternativeName>
        <fullName evidence="4">D-serine deaminase</fullName>
        <shortName evidence="4">DSD</shortName>
    </alternativeName>
</protein>
<evidence type="ECO:0000259" key="5">
    <source>
        <dbReference type="Pfam" id="PF00291"/>
    </source>
</evidence>
<keyword evidence="7" id="KW-1185">Reference proteome</keyword>
<dbReference type="EMBL" id="JAFREM010000002">
    <property type="protein sequence ID" value="MBO1304678.1"/>
    <property type="molecule type" value="Genomic_DNA"/>
</dbReference>
<feature type="domain" description="Tryptophan synthase beta chain-like PALP" evidence="5">
    <location>
        <begin position="88"/>
        <end position="382"/>
    </location>
</feature>
<sequence length="424" mass="46451">MIQIDAFLTDLQNYQEVQWRNPNFGIEKPAVFTLADMEDAAARLERFAPYIAQVFPETQATNGIIESELKEVPKMLAALKDSDDFNFEGKLYLKCDSHLPISGSIKARGGIYEVLKLAETIALDTGMLQLTDNYEKLADQAFLELFSQYEIAVGSTGNLGLSIGIMGAKLGFRTTVHMSEDAKQWKKDLLRERGVTVVEHPGDFSQAVAAGRKTAEGNPNCHFVDDEASRDLFLGYSVAALRLQQQLIHQGITISKEQPLVVYLPCGVGGSPGGVAFGLHQLFGEAVTIIFVEPTHAPCMLLGLYTQLNDQIAVSDIGLDGKTAADGLAVGRPSRLVGEVIEPFLYGETTVADQRLYHYLRLLKDQEDIFVEPSSTAGFASFSDVNRTFAQENPQLRKGTHIVWGTGGNMVPEAERVAAYQLGK</sequence>
<keyword evidence="3 4" id="KW-0456">Lyase</keyword>
<dbReference type="PANTHER" id="PTHR48078">
    <property type="entry name" value="THREONINE DEHYDRATASE, MITOCHONDRIAL-RELATED"/>
    <property type="match status" value="1"/>
</dbReference>
<reference evidence="6 7" key="1">
    <citation type="submission" date="2021-03" db="EMBL/GenBank/DDBJ databases">
        <title>Enterococcal diversity collection.</title>
        <authorList>
            <person name="Gilmore M.S."/>
            <person name="Schwartzman J."/>
            <person name="Van Tyne D."/>
            <person name="Martin M."/>
            <person name="Earl A.M."/>
            <person name="Manson A.L."/>
            <person name="Straub T."/>
            <person name="Salamzade R."/>
            <person name="Saavedra J."/>
            <person name="Lebreton F."/>
            <person name="Prichula J."/>
            <person name="Schaufler K."/>
            <person name="Gaca A."/>
            <person name="Sgardioli B."/>
            <person name="Wagenaar J."/>
            <person name="Strong T."/>
        </authorList>
    </citation>
    <scope>NUCLEOTIDE SEQUENCE [LARGE SCALE GENOMIC DNA]</scope>
    <source>
        <strain evidence="6 7">669A</strain>
    </source>
</reference>
<evidence type="ECO:0000256" key="3">
    <source>
        <dbReference type="ARBA" id="ARBA00023239"/>
    </source>
</evidence>
<feature type="modified residue" description="N6-(pyridoxal phosphate)lysine" evidence="4">
    <location>
        <position position="106"/>
    </location>
</feature>
<keyword evidence="2 4" id="KW-0663">Pyridoxal phosphate</keyword>
<dbReference type="PANTHER" id="PTHR48078:SF9">
    <property type="entry name" value="D-SERINE DEHYDRATASE"/>
    <property type="match status" value="1"/>
</dbReference>
<organism evidence="6 7">
    <name type="scientific">Candidatus Enterococcus moelleringii</name>
    <dbReference type="NCBI Taxonomy" id="2815325"/>
    <lineage>
        <taxon>Bacteria</taxon>
        <taxon>Bacillati</taxon>
        <taxon>Bacillota</taxon>
        <taxon>Bacilli</taxon>
        <taxon>Lactobacillales</taxon>
        <taxon>Enterococcaceae</taxon>
        <taxon>Enterococcus</taxon>
    </lineage>
</organism>
<dbReference type="NCBIfam" id="TIGR02035">
    <property type="entry name" value="D_Ser_am_lyase"/>
    <property type="match status" value="1"/>
</dbReference>
<comment type="cofactor">
    <cofactor evidence="1 4">
        <name>pyridoxal 5'-phosphate</name>
        <dbReference type="ChEBI" id="CHEBI:597326"/>
    </cofactor>
</comment>
<dbReference type="Proteomes" id="UP000664601">
    <property type="component" value="Unassembled WGS sequence"/>
</dbReference>
<name>A0ABS3L4X7_9ENTE</name>
<dbReference type="EC" id="4.3.1.18" evidence="4"/>